<dbReference type="InterPro" id="IPR027417">
    <property type="entry name" value="P-loop_NTPase"/>
</dbReference>
<comment type="caution">
    <text evidence="3">The sequence shown here is derived from an EMBL/GenBank/DDBJ whole genome shotgun (WGS) entry which is preliminary data.</text>
</comment>
<keyword evidence="4" id="KW-1185">Reference proteome</keyword>
<evidence type="ECO:0000313" key="3">
    <source>
        <dbReference type="EMBL" id="GGC41454.1"/>
    </source>
</evidence>
<evidence type="ECO:0000259" key="1">
    <source>
        <dbReference type="Pfam" id="PF13304"/>
    </source>
</evidence>
<dbReference type="Pfam" id="PF13304">
    <property type="entry name" value="AAA_21"/>
    <property type="match status" value="1"/>
</dbReference>
<dbReference type="InterPro" id="IPR054787">
    <property type="entry name" value="TrlF_ATPase"/>
</dbReference>
<evidence type="ECO:0000313" key="4">
    <source>
        <dbReference type="Proteomes" id="UP000637769"/>
    </source>
</evidence>
<dbReference type="InterPro" id="IPR003959">
    <property type="entry name" value="ATPase_AAA_core"/>
</dbReference>
<reference evidence="4" key="1">
    <citation type="journal article" date="2019" name="Int. J. Syst. Evol. Microbiol.">
        <title>The Global Catalogue of Microorganisms (GCM) 10K type strain sequencing project: providing services to taxonomists for standard genome sequencing and annotation.</title>
        <authorList>
            <consortium name="The Broad Institute Genomics Platform"/>
            <consortium name="The Broad Institute Genome Sequencing Center for Infectious Disease"/>
            <person name="Wu L."/>
            <person name="Ma J."/>
        </authorList>
    </citation>
    <scope>NUCLEOTIDE SEQUENCE [LARGE SCALE GENOMIC DNA]</scope>
    <source>
        <strain evidence="4">CCM 7132</strain>
    </source>
</reference>
<name>A0ABQ1MIR1_9PROT</name>
<dbReference type="SUPFAM" id="SSF52540">
    <property type="entry name" value="P-loop containing nucleoside triphosphate hydrolases"/>
    <property type="match status" value="1"/>
</dbReference>
<protein>
    <submittedName>
        <fullName evidence="3">Phosphoesterase</fullName>
    </submittedName>
</protein>
<dbReference type="EMBL" id="BMCH01000010">
    <property type="protein sequence ID" value="GGC41454.1"/>
    <property type="molecule type" value="Genomic_DNA"/>
</dbReference>
<organism evidence="3 4">
    <name type="scientific">Asaia siamensis</name>
    <dbReference type="NCBI Taxonomy" id="110479"/>
    <lineage>
        <taxon>Bacteria</taxon>
        <taxon>Pseudomonadati</taxon>
        <taxon>Pseudomonadota</taxon>
        <taxon>Alphaproteobacteria</taxon>
        <taxon>Acetobacterales</taxon>
        <taxon>Acetobacteraceae</taxon>
        <taxon>Asaia</taxon>
    </lineage>
</organism>
<gene>
    <name evidence="3" type="ORF">GCM10007207_28470</name>
</gene>
<dbReference type="NCBIfam" id="NF045780">
    <property type="entry name" value="TrlF_fam_ATP"/>
    <property type="match status" value="1"/>
</dbReference>
<dbReference type="Proteomes" id="UP000637769">
    <property type="component" value="Unassembled WGS sequence"/>
</dbReference>
<feature type="domain" description="ATPase AAA-type core" evidence="1">
    <location>
        <begin position="740"/>
        <end position="831"/>
    </location>
</feature>
<dbReference type="PANTHER" id="PTHR43581">
    <property type="entry name" value="ATP/GTP PHOSPHATASE"/>
    <property type="match status" value="1"/>
</dbReference>
<dbReference type="PANTHER" id="PTHR43581:SF2">
    <property type="entry name" value="EXCINUCLEASE ATPASE SUBUNIT"/>
    <property type="match status" value="1"/>
</dbReference>
<dbReference type="Gene3D" id="3.40.50.300">
    <property type="entry name" value="P-loop containing nucleotide triphosphate hydrolases"/>
    <property type="match status" value="2"/>
</dbReference>
<dbReference type="InterPro" id="IPR051396">
    <property type="entry name" value="Bact_Antivir_Def_Nuclease"/>
</dbReference>
<sequence>MTAAIERSLSIVAVTDHHDIAFLPYIRDAAEADGRLLVLPGIEVTCRDAVQCLALFDPNTDHAILQRFLTKLSSVTASADSSEKTAQTRECGLTVAELFERVSEDTLVASNLILLPHFSNESAHKSLNSQGFAARAKDLPIDAVYVECPFEDLTAGTLAKIQGRQPDWGDKRRAIVVTGDNKRASWDRLGLYECWMRLGERSIEALRQAFLADEARISYSRPNTPSERIIELEVKSTLTGTDPITIVFNEGFNSFIGGRGSGKSAILEYLAFGLGKSENDRTSSDSKGPRRREREAALIHDTLANGWVRVTIERSGVQEIWLRRGDKPEEISVTISGITENYTVTSAQKRFPARTFHQKELSTTMVDPATAADNITMIAAAESIETRQRLDSALVSSKRRVSAAIINLASYWQSLVELENADITVSDLQRRIESVASQLGREGVKREDIDTMEDARRFDRGQNYLSDLKNSISTQAAEIERISKWTPPQFITSEHETLPFSNLPQMLLALGGLQDRIKGFSDGILQELRNIESVRQAFESQFSTEKIAFNVKYEQYKSRQFQHKALISENEQLASQLKIALENQTRAANSVRDKSLAQEEFDSSRQELMRLVGERLGILRSSAMQIAEKSDGALNARTSRDKRPADCIAALCALLENSRFRDPEERCKEWVASMYAEVDAPNWETVCMQLLEIYHLKIMAGSPPEAPPAIAEAVKRVFSDGAGTLTDQQAAKVYSNINENTLTSVICATPRDSITLTYINEGQSIQFEKASPGQQASALLRLLLRQEAGTLIIDQPEDDLDNRVMMEIVRLIRTSKTTRQLIFATHNSNLVVNGDADKIIVMRATAPEDRAPASAAKIRVEIDGAIETPVVRDEITKIMEGGMSAFALRSRKYAK</sequence>
<feature type="domain" description="Rad50/SbcC-type AAA" evidence="2">
    <location>
        <begin position="244"/>
        <end position="450"/>
    </location>
</feature>
<dbReference type="Pfam" id="PF13476">
    <property type="entry name" value="AAA_23"/>
    <property type="match status" value="1"/>
</dbReference>
<accession>A0ABQ1MIR1</accession>
<dbReference type="Gene3D" id="3.20.20.140">
    <property type="entry name" value="Metal-dependent hydrolases"/>
    <property type="match status" value="1"/>
</dbReference>
<dbReference type="SUPFAM" id="SSF89550">
    <property type="entry name" value="PHP domain-like"/>
    <property type="match status" value="1"/>
</dbReference>
<dbReference type="InterPro" id="IPR016195">
    <property type="entry name" value="Pol/histidinol_Pase-like"/>
</dbReference>
<dbReference type="CDD" id="cd07432">
    <property type="entry name" value="PHP_HisPPase"/>
    <property type="match status" value="1"/>
</dbReference>
<proteinExistence type="predicted"/>
<evidence type="ECO:0000259" key="2">
    <source>
        <dbReference type="Pfam" id="PF13476"/>
    </source>
</evidence>
<dbReference type="InterPro" id="IPR038729">
    <property type="entry name" value="Rad50/SbcC_AAA"/>
</dbReference>